<organism evidence="5 6">
    <name type="scientific">Cellulomonas composti</name>
    <dbReference type="NCBI Taxonomy" id="266130"/>
    <lineage>
        <taxon>Bacteria</taxon>
        <taxon>Bacillati</taxon>
        <taxon>Actinomycetota</taxon>
        <taxon>Actinomycetes</taxon>
        <taxon>Micrococcales</taxon>
        <taxon>Cellulomonadaceae</taxon>
        <taxon>Cellulomonas</taxon>
    </lineage>
</organism>
<sequence length="468" mass="46881">MGAAGLAGAVAALVVGPLGAGPAGAVADLSSGREITRYELTADVAADGVVHVAVDLDLDFGDEPGHGPYLSVVTSEQTADGWTRLFEVTDAVAASPSGAPDGLRIDDEGDRVALYIGDEDVGDVSGVQTYRVEYDVTGLLDPSGPAGDLSWDAVGPDFDVPVSNVRVAVTGPVAARGGTCTVVPGACTHVADTDGAWLFNQDVLQPGEALTVTVDWPDGTFPGVVPQYAPQAPVDDGYDEGGIDGGFDDGNWYVDVDVDGSMGFDEMGAGADFGGFGFVVVIAIIGIVVAAVSAMVRSGGSGQSSGLSGGGSVARRAPRPAAPPADVQSLVEREYVSIDPSDQLPDGSPDWVLRSLRAPDDELSARERAWYTAMFGAGVGGSVLWSQVVPPSFATARSSSSARDSDESWLEDDPLRRGSTFGGVFGGGGFGGSGFGSGSGFGGGHDSSSSGSSGSSSGGASGGGGGGW</sequence>
<keyword evidence="2" id="KW-1133">Transmembrane helix</keyword>
<keyword evidence="6" id="KW-1185">Reference proteome</keyword>
<evidence type="ECO:0000256" key="2">
    <source>
        <dbReference type="SAM" id="Phobius"/>
    </source>
</evidence>
<name>A0A511JAS0_9CELL</name>
<keyword evidence="2" id="KW-0812">Transmembrane</keyword>
<dbReference type="InterPro" id="IPR018702">
    <property type="entry name" value="DUF2207"/>
</dbReference>
<evidence type="ECO:0000256" key="3">
    <source>
        <dbReference type="SAM" id="SignalP"/>
    </source>
</evidence>
<evidence type="ECO:0000256" key="1">
    <source>
        <dbReference type="SAM" id="MobiDB-lite"/>
    </source>
</evidence>
<reference evidence="5 6" key="1">
    <citation type="submission" date="2019-07" db="EMBL/GenBank/DDBJ databases">
        <title>Whole genome shotgun sequence of Cellulomonas composti NBRC 100758.</title>
        <authorList>
            <person name="Hosoyama A."/>
            <person name="Uohara A."/>
            <person name="Ohji S."/>
            <person name="Ichikawa N."/>
        </authorList>
    </citation>
    <scope>NUCLEOTIDE SEQUENCE [LARGE SCALE GENOMIC DNA]</scope>
    <source>
        <strain evidence="5 6">NBRC 100758</strain>
    </source>
</reference>
<feature type="region of interest" description="Disordered" evidence="1">
    <location>
        <begin position="435"/>
        <end position="468"/>
    </location>
</feature>
<proteinExistence type="predicted"/>
<gene>
    <name evidence="5" type="ORF">CCO02nite_17360</name>
</gene>
<dbReference type="Proteomes" id="UP000321720">
    <property type="component" value="Unassembled WGS sequence"/>
</dbReference>
<comment type="caution">
    <text evidence="5">The sequence shown here is derived from an EMBL/GenBank/DDBJ whole genome shotgun (WGS) entry which is preliminary data.</text>
</comment>
<feature type="compositionally biased region" description="Gly residues" evidence="1">
    <location>
        <begin position="456"/>
        <end position="468"/>
    </location>
</feature>
<feature type="domain" description="DUF2207" evidence="4">
    <location>
        <begin position="34"/>
        <end position="216"/>
    </location>
</feature>
<accession>A0A511JAS0</accession>
<protein>
    <recommendedName>
        <fullName evidence="4">DUF2207 domain-containing protein</fullName>
    </recommendedName>
</protein>
<dbReference type="AlphaFoldDB" id="A0A511JAS0"/>
<dbReference type="EMBL" id="BJWG01000007">
    <property type="protein sequence ID" value="GEL95078.1"/>
    <property type="molecule type" value="Genomic_DNA"/>
</dbReference>
<feature type="region of interest" description="Disordered" evidence="1">
    <location>
        <begin position="301"/>
        <end position="328"/>
    </location>
</feature>
<feature type="compositionally biased region" description="Gly residues" evidence="1">
    <location>
        <begin position="435"/>
        <end position="445"/>
    </location>
</feature>
<feature type="chain" id="PRO_5039435670" description="DUF2207 domain-containing protein" evidence="3">
    <location>
        <begin position="21"/>
        <end position="468"/>
    </location>
</feature>
<feature type="region of interest" description="Disordered" evidence="1">
    <location>
        <begin position="395"/>
        <end position="416"/>
    </location>
</feature>
<keyword evidence="2" id="KW-0472">Membrane</keyword>
<feature type="signal peptide" evidence="3">
    <location>
        <begin position="1"/>
        <end position="20"/>
    </location>
</feature>
<keyword evidence="3" id="KW-0732">Signal</keyword>
<feature type="compositionally biased region" description="Gly residues" evidence="1">
    <location>
        <begin position="301"/>
        <end position="312"/>
    </location>
</feature>
<evidence type="ECO:0000313" key="6">
    <source>
        <dbReference type="Proteomes" id="UP000321720"/>
    </source>
</evidence>
<evidence type="ECO:0000259" key="4">
    <source>
        <dbReference type="Pfam" id="PF09972"/>
    </source>
</evidence>
<dbReference type="Pfam" id="PF09972">
    <property type="entry name" value="DUF2207"/>
    <property type="match status" value="1"/>
</dbReference>
<evidence type="ECO:0000313" key="5">
    <source>
        <dbReference type="EMBL" id="GEL95078.1"/>
    </source>
</evidence>
<feature type="compositionally biased region" description="Low complexity" evidence="1">
    <location>
        <begin position="446"/>
        <end position="455"/>
    </location>
</feature>
<feature type="transmembrane region" description="Helical" evidence="2">
    <location>
        <begin position="273"/>
        <end position="296"/>
    </location>
</feature>